<dbReference type="Proteomes" id="UP000014073">
    <property type="component" value="Unassembled WGS sequence"/>
</dbReference>
<organism evidence="1 2">
    <name type="scientific">Phocaeicola coprophilus DSM 18228 = JCM 13818</name>
    <dbReference type="NCBI Taxonomy" id="547042"/>
    <lineage>
        <taxon>Bacteria</taxon>
        <taxon>Pseudomonadati</taxon>
        <taxon>Bacteroidota</taxon>
        <taxon>Bacteroidia</taxon>
        <taxon>Bacteroidales</taxon>
        <taxon>Bacteroidaceae</taxon>
        <taxon>Phocaeicola</taxon>
    </lineage>
</organism>
<gene>
    <name evidence="1" type="ORF">BACCOPRO_03152</name>
</gene>
<keyword evidence="2" id="KW-1185">Reference proteome</keyword>
<dbReference type="STRING" id="547042.BACCOPRO_03152"/>
<accession>S0FC18</accession>
<dbReference type="AlphaFoldDB" id="S0FC18"/>
<name>S0FC18_9BACT</name>
<protein>
    <submittedName>
        <fullName evidence="1">Uncharacterized protein</fullName>
    </submittedName>
</protein>
<dbReference type="HOGENOM" id="CLU_2969690_0_0_10"/>
<dbReference type="EMBL" id="ACBW01000198">
    <property type="protein sequence ID" value="EEF77630.1"/>
    <property type="molecule type" value="Genomic_DNA"/>
</dbReference>
<reference evidence="1 2" key="1">
    <citation type="submission" date="2008-12" db="EMBL/GenBank/DDBJ databases">
        <authorList>
            <person name="Fulton L."/>
            <person name="Clifton S."/>
            <person name="Fulton B."/>
            <person name="Xu J."/>
            <person name="Minx P."/>
            <person name="Pepin K.H."/>
            <person name="Johnson M."/>
            <person name="Bhonagiri V."/>
            <person name="Nash W.E."/>
            <person name="Mardis E.R."/>
            <person name="Wilson R.K."/>
        </authorList>
    </citation>
    <scope>NUCLEOTIDE SEQUENCE [LARGE SCALE GENOMIC DNA]</scope>
    <source>
        <strain evidence="1 2">DSM 18228</strain>
    </source>
</reference>
<evidence type="ECO:0000313" key="1">
    <source>
        <dbReference type="EMBL" id="EEF77630.1"/>
    </source>
</evidence>
<evidence type="ECO:0000313" key="2">
    <source>
        <dbReference type="Proteomes" id="UP000014073"/>
    </source>
</evidence>
<proteinExistence type="predicted"/>
<comment type="caution">
    <text evidence="1">The sequence shown here is derived from an EMBL/GenBank/DDBJ whole genome shotgun (WGS) entry which is preliminary data.</text>
</comment>
<sequence length="58" mass="7087">MQITYFFLYIRVKWQLFPVESPEKLVNKCFYFVFPVFQQKSHSPIPFRETGKWLLNGI</sequence>